<feature type="transmembrane region" description="Helical" evidence="1">
    <location>
        <begin position="359"/>
        <end position="379"/>
    </location>
</feature>
<dbReference type="Gene3D" id="3.30.70.1430">
    <property type="entry name" value="Multidrug efflux transporter AcrB pore domain"/>
    <property type="match status" value="2"/>
</dbReference>
<dbReference type="Gene3D" id="3.30.70.1440">
    <property type="entry name" value="Multidrug efflux transporter AcrB pore domain"/>
    <property type="match status" value="1"/>
</dbReference>
<feature type="transmembrane region" description="Helical" evidence="1">
    <location>
        <begin position="458"/>
        <end position="481"/>
    </location>
</feature>
<dbReference type="PRINTS" id="PR00702">
    <property type="entry name" value="ACRIFLAVINRP"/>
</dbReference>
<dbReference type="SUPFAM" id="SSF82866">
    <property type="entry name" value="Multidrug efflux transporter AcrB transmembrane domain"/>
    <property type="match status" value="2"/>
</dbReference>
<feature type="transmembrane region" description="Helical" evidence="1">
    <location>
        <begin position="880"/>
        <end position="900"/>
    </location>
</feature>
<dbReference type="InterPro" id="IPR001036">
    <property type="entry name" value="Acrflvin-R"/>
</dbReference>
<dbReference type="Pfam" id="PF00873">
    <property type="entry name" value="ACR_tran"/>
    <property type="match status" value="1"/>
</dbReference>
<name>A0ABT8MMQ5_9BACL</name>
<dbReference type="SUPFAM" id="SSF82693">
    <property type="entry name" value="Multidrug efflux transporter AcrB pore domain, PN1, PN2, PC1 and PC2 subdomains"/>
    <property type="match status" value="3"/>
</dbReference>
<dbReference type="Gene3D" id="3.30.2090.10">
    <property type="entry name" value="Multidrug efflux transporter AcrB TolC docking domain, DN and DC subdomains"/>
    <property type="match status" value="2"/>
</dbReference>
<dbReference type="RefSeq" id="WP_300981353.1">
    <property type="nucleotide sequence ID" value="NZ_CP129238.1"/>
</dbReference>
<feature type="transmembrane region" description="Helical" evidence="1">
    <location>
        <begin position="385"/>
        <end position="409"/>
    </location>
</feature>
<reference evidence="2 3" key="1">
    <citation type="submission" date="2023-06" db="EMBL/GenBank/DDBJ databases">
        <title>Novel species in genus Planococcus.</title>
        <authorList>
            <person name="Ning S."/>
        </authorList>
    </citation>
    <scope>NUCLEOTIDE SEQUENCE [LARGE SCALE GENOMIC DNA]</scope>
    <source>
        <strain evidence="2 3">N064</strain>
    </source>
</reference>
<dbReference type="Gene3D" id="3.30.70.1320">
    <property type="entry name" value="Multidrug efflux transporter AcrB pore domain like"/>
    <property type="match status" value="1"/>
</dbReference>
<feature type="transmembrane region" description="Helical" evidence="1">
    <location>
        <begin position="854"/>
        <end position="873"/>
    </location>
</feature>
<keyword evidence="1" id="KW-0812">Transmembrane</keyword>
<gene>
    <name evidence="2" type="ORF">QWY15_02395</name>
</gene>
<feature type="transmembrane region" description="Helical" evidence="1">
    <location>
        <begin position="952"/>
        <end position="973"/>
    </location>
</feature>
<dbReference type="Proteomes" id="UP001172054">
    <property type="component" value="Unassembled WGS sequence"/>
</dbReference>
<dbReference type="PANTHER" id="PTHR32063:SF0">
    <property type="entry name" value="SWARMING MOTILITY PROTEIN SWRC"/>
    <property type="match status" value="1"/>
</dbReference>
<keyword evidence="1" id="KW-0472">Membrane</keyword>
<organism evidence="2 3">
    <name type="scientific">Planococcus liqunii</name>
    <dbReference type="NCBI Taxonomy" id="3058394"/>
    <lineage>
        <taxon>Bacteria</taxon>
        <taxon>Bacillati</taxon>
        <taxon>Bacillota</taxon>
        <taxon>Bacilli</taxon>
        <taxon>Bacillales</taxon>
        <taxon>Caryophanaceae</taxon>
        <taxon>Planococcus</taxon>
    </lineage>
</organism>
<evidence type="ECO:0000313" key="3">
    <source>
        <dbReference type="Proteomes" id="UP001172054"/>
    </source>
</evidence>
<evidence type="ECO:0000313" key="2">
    <source>
        <dbReference type="EMBL" id="MDN7226134.1"/>
    </source>
</evidence>
<accession>A0ABT8MMQ5</accession>
<proteinExistence type="predicted"/>
<keyword evidence="3" id="KW-1185">Reference proteome</keyword>
<dbReference type="InterPro" id="IPR027463">
    <property type="entry name" value="AcrB_DN_DC_subdom"/>
</dbReference>
<dbReference type="SUPFAM" id="SSF82714">
    <property type="entry name" value="Multidrug efflux transporter AcrB TolC docking domain, DN and DC subdomains"/>
    <property type="match status" value="2"/>
</dbReference>
<dbReference type="PANTHER" id="PTHR32063">
    <property type="match status" value="1"/>
</dbReference>
<feature type="transmembrane region" description="Helical" evidence="1">
    <location>
        <begin position="513"/>
        <end position="539"/>
    </location>
</feature>
<keyword evidence="1" id="KW-1133">Transmembrane helix</keyword>
<feature type="transmembrane region" description="Helical" evidence="1">
    <location>
        <begin position="333"/>
        <end position="352"/>
    </location>
</feature>
<feature type="transmembrane region" description="Helical" evidence="1">
    <location>
        <begin position="12"/>
        <end position="30"/>
    </location>
</feature>
<feature type="transmembrane region" description="Helical" evidence="1">
    <location>
        <begin position="430"/>
        <end position="452"/>
    </location>
</feature>
<feature type="transmembrane region" description="Helical" evidence="1">
    <location>
        <begin position="985"/>
        <end position="1009"/>
    </location>
</feature>
<evidence type="ECO:0000256" key="1">
    <source>
        <dbReference type="SAM" id="Phobius"/>
    </source>
</evidence>
<dbReference type="EMBL" id="JAUJWW010000001">
    <property type="protein sequence ID" value="MDN7226134.1"/>
    <property type="molecule type" value="Genomic_DNA"/>
</dbReference>
<sequence>MKLSDFSIKRPVFTIVIMFLIIILGAVSFFKIPVTLIPELNPPVGVVVTSYPGASPTEVSEKVTRPLETSLSTLPGLESIQSSSEEGSNFILLEFDWSSNIDDVQTDIMQRIDQTPIPEDSNQPQFFKFDPAQFPVIQLAVRATESGEDVRVLAEELETELLQTEGVASVNISGSLIEEIQISLDQEQLESRGLQQSDIVQLIQANNISLPGEPIDTENGRHLTTRVVSTLTSVDEVRELVVTVNPLDGENVTIGDVAEVAVAEQESNSETRANEEPAVLLSALQESRANTADVSEAFQTKLDELLEEERFQGVEADVLFDQGDYVRLAIGNIGQTLILGGVFAMLVLFFFLRGIKSPLIIGIAIPYSVIVTFVLMYFADFALNIMTLGALALGIGMLVDNSIVVIENIERHLAMGKPPRKAASEGTKEVAGAITASTLTTVAVFVPVAFITGLIGQIFFEFAVTISFSLFASLAVALTVVPMMASRLLKDKEETKKPETRRSRWMKGFERSVVWALAHRIIILVAALVFLGAGILGIYQVGTEFLPATDEGFATVSVGLENGSSLAATDEVVNLIEEELKKEEDVSVFVSLIGSTQQGQSQGTTETNTAEIYVKMVPLDERERSVFEFVDEVQPRVLEKVGERAEVSFNLQTAAGSSPNSLTFTATDTDKERLDEAVTSISAAVRDLPEVTELTNDRDETIEEIQVQIKRDAATEYGMAPAQIAQTVNNMTRGVLATQVLSENDEVLSVFVGLDEQFRDSEEKLRTMKLRTPAGQFVNLEQLADIEISEGPVDIKRVDQADSVAFTLQHKSNVTLGEMSDKVDKALEELNLDKDTQISFGGDRELFENAIDDITLAIVLAVVLVYIVMAAQFESFKYPFVIMFTVPLMVIGVALALFLTQTPISITAVIGILVLVGIVVNNGIVLVDYINQRKEAGMDSYEAIVTSVHDRLRPILMTALTTILGLIPLALGIGEGTEINQPMGITVIGGMISSTFLTLYVIPIVYSLFDRQTRRMNRKTN</sequence>
<feature type="transmembrane region" description="Helical" evidence="1">
    <location>
        <begin position="906"/>
        <end position="931"/>
    </location>
</feature>
<comment type="caution">
    <text evidence="2">The sequence shown here is derived from an EMBL/GenBank/DDBJ whole genome shotgun (WGS) entry which is preliminary data.</text>
</comment>
<dbReference type="Gene3D" id="1.20.1640.10">
    <property type="entry name" value="Multidrug efflux transporter AcrB transmembrane domain"/>
    <property type="match status" value="2"/>
</dbReference>
<protein>
    <submittedName>
        <fullName evidence="2">Efflux RND transporter permease subunit</fullName>
    </submittedName>
</protein>